<dbReference type="NCBIfam" id="TIGR01764">
    <property type="entry name" value="excise"/>
    <property type="match status" value="1"/>
</dbReference>
<dbReference type="InterPro" id="IPR010093">
    <property type="entry name" value="SinI_DNA-bd"/>
</dbReference>
<dbReference type="GO" id="GO:0003677">
    <property type="term" value="F:DNA binding"/>
    <property type="evidence" value="ECO:0007669"/>
    <property type="project" value="InterPro"/>
</dbReference>
<gene>
    <name evidence="2" type="ORF">UFOPK1493_00772</name>
</gene>
<dbReference type="EMBL" id="CAEZSR010000017">
    <property type="protein sequence ID" value="CAB4547193.1"/>
    <property type="molecule type" value="Genomic_DNA"/>
</dbReference>
<feature type="domain" description="Helix-turn-helix" evidence="1">
    <location>
        <begin position="16"/>
        <end position="63"/>
    </location>
</feature>
<evidence type="ECO:0000313" key="2">
    <source>
        <dbReference type="EMBL" id="CAB4547193.1"/>
    </source>
</evidence>
<dbReference type="AlphaFoldDB" id="A0A6J6C9W5"/>
<reference evidence="2" key="1">
    <citation type="submission" date="2020-05" db="EMBL/GenBank/DDBJ databases">
        <authorList>
            <person name="Chiriac C."/>
            <person name="Salcher M."/>
            <person name="Ghai R."/>
            <person name="Kavagutti S V."/>
        </authorList>
    </citation>
    <scope>NUCLEOTIDE SEQUENCE</scope>
</reference>
<proteinExistence type="predicted"/>
<evidence type="ECO:0000259" key="1">
    <source>
        <dbReference type="Pfam" id="PF12728"/>
    </source>
</evidence>
<dbReference type="Pfam" id="PF12728">
    <property type="entry name" value="HTH_17"/>
    <property type="match status" value="1"/>
</dbReference>
<sequence>MTQSPTSRRGPTARTYSVREVAEILGVSKSTAYECVRTGQLPAVKLRSRILVPVEAVDAFLAQAGPLEF</sequence>
<accession>A0A6J6C9W5</accession>
<name>A0A6J6C9W5_9ZZZZ</name>
<dbReference type="SUPFAM" id="SSF46955">
    <property type="entry name" value="Putative DNA-binding domain"/>
    <property type="match status" value="1"/>
</dbReference>
<protein>
    <submittedName>
        <fullName evidence="2">Unannotated protein</fullName>
    </submittedName>
</protein>
<dbReference type="InterPro" id="IPR041657">
    <property type="entry name" value="HTH_17"/>
</dbReference>
<organism evidence="2">
    <name type="scientific">freshwater metagenome</name>
    <dbReference type="NCBI Taxonomy" id="449393"/>
    <lineage>
        <taxon>unclassified sequences</taxon>
        <taxon>metagenomes</taxon>
        <taxon>ecological metagenomes</taxon>
    </lineage>
</organism>
<dbReference type="InterPro" id="IPR009061">
    <property type="entry name" value="DNA-bd_dom_put_sf"/>
</dbReference>